<dbReference type="InterPro" id="IPR029058">
    <property type="entry name" value="AB_hydrolase_fold"/>
</dbReference>
<organism evidence="2 3">
    <name type="scientific">Datura stramonium</name>
    <name type="common">Jimsonweed</name>
    <name type="synonym">Common thornapple</name>
    <dbReference type="NCBI Taxonomy" id="4076"/>
    <lineage>
        <taxon>Eukaryota</taxon>
        <taxon>Viridiplantae</taxon>
        <taxon>Streptophyta</taxon>
        <taxon>Embryophyta</taxon>
        <taxon>Tracheophyta</taxon>
        <taxon>Spermatophyta</taxon>
        <taxon>Magnoliopsida</taxon>
        <taxon>eudicotyledons</taxon>
        <taxon>Gunneridae</taxon>
        <taxon>Pentapetalae</taxon>
        <taxon>asterids</taxon>
        <taxon>lamiids</taxon>
        <taxon>Solanales</taxon>
        <taxon>Solanaceae</taxon>
        <taxon>Solanoideae</taxon>
        <taxon>Datureae</taxon>
        <taxon>Datura</taxon>
    </lineage>
</organism>
<dbReference type="Gene3D" id="3.40.50.1820">
    <property type="entry name" value="alpha/beta hydrolase"/>
    <property type="match status" value="1"/>
</dbReference>
<reference evidence="2 3" key="1">
    <citation type="journal article" date="2021" name="BMC Genomics">
        <title>Datura genome reveals duplications of psychoactive alkaloid biosynthetic genes and high mutation rate following tissue culture.</title>
        <authorList>
            <person name="Rajewski A."/>
            <person name="Carter-House D."/>
            <person name="Stajich J."/>
            <person name="Litt A."/>
        </authorList>
    </citation>
    <scope>NUCLEOTIDE SEQUENCE [LARGE SCALE GENOMIC DNA]</scope>
    <source>
        <strain evidence="2">AR-01</strain>
    </source>
</reference>
<comment type="caution">
    <text evidence="2">The sequence shown here is derived from an EMBL/GenBank/DDBJ whole genome shotgun (WGS) entry which is preliminary data.</text>
</comment>
<dbReference type="EMBL" id="JACEIK010005685">
    <property type="protein sequence ID" value="MCE0482028.1"/>
    <property type="molecule type" value="Genomic_DNA"/>
</dbReference>
<proteinExistence type="predicted"/>
<dbReference type="SUPFAM" id="SSF53474">
    <property type="entry name" value="alpha/beta-Hydrolases"/>
    <property type="match status" value="1"/>
</dbReference>
<dbReference type="PANTHER" id="PTHR43329">
    <property type="entry name" value="EPOXIDE HYDROLASE"/>
    <property type="match status" value="1"/>
</dbReference>
<feature type="domain" description="AB hydrolase-1" evidence="1">
    <location>
        <begin position="18"/>
        <end position="90"/>
    </location>
</feature>
<dbReference type="Proteomes" id="UP000823775">
    <property type="component" value="Unassembled WGS sequence"/>
</dbReference>
<evidence type="ECO:0000313" key="3">
    <source>
        <dbReference type="Proteomes" id="UP000823775"/>
    </source>
</evidence>
<dbReference type="InterPro" id="IPR000073">
    <property type="entry name" value="AB_hydrolase_1"/>
</dbReference>
<accession>A0ABS8VMK3</accession>
<sequence length="174" mass="19662">MILVEASDDSGGKLEKTTFKDFVDDLLDMLDSLVIHDQVYLVGKDFGARVVYHFVLLHPNRVSAVATLGVPFLLTGPQAFPRDLLPKGFYMLRWQEPGRAEADFDTKTVVKKWTWFILLLHSLPGSLKKILQTMASLYENSGFRTALQKDYALKFGGLEQYISSGMVKEYVPNL</sequence>
<dbReference type="Pfam" id="PF00561">
    <property type="entry name" value="Abhydrolase_1"/>
    <property type="match status" value="1"/>
</dbReference>
<keyword evidence="3" id="KW-1185">Reference proteome</keyword>
<evidence type="ECO:0000313" key="2">
    <source>
        <dbReference type="EMBL" id="MCE0482028.1"/>
    </source>
</evidence>
<protein>
    <recommendedName>
        <fullName evidence="1">AB hydrolase-1 domain-containing protein</fullName>
    </recommendedName>
</protein>
<name>A0ABS8VMK3_DATST</name>
<evidence type="ECO:0000259" key="1">
    <source>
        <dbReference type="Pfam" id="PF00561"/>
    </source>
</evidence>
<gene>
    <name evidence="2" type="ORF">HAX54_040337</name>
</gene>